<name>B9BTY9_9BURK</name>
<dbReference type="Proteomes" id="UP000004535">
    <property type="component" value="Unassembled WGS sequence"/>
</dbReference>
<evidence type="ECO:0000313" key="1">
    <source>
        <dbReference type="EMBL" id="EEE05907.1"/>
    </source>
</evidence>
<evidence type="ECO:0008006" key="3">
    <source>
        <dbReference type="Google" id="ProtNLM"/>
    </source>
</evidence>
<gene>
    <name evidence="1" type="ORF">BURMUCGD2_0679</name>
</gene>
<reference evidence="1 2" key="1">
    <citation type="journal article" date="2012" name="J. Bacteriol.">
        <title>Draft Genome Sequence Determination for Cystic Fibrosis and Chronic Granulomatous Disease Burkholderia multivorans Isolates.</title>
        <authorList>
            <person name="Varga J.J."/>
            <person name="Losada L."/>
            <person name="Zelazny A.M."/>
            <person name="Brinkac L."/>
            <person name="Harkins D."/>
            <person name="Radune D."/>
            <person name="Hostetler J."/>
            <person name="Sampaio E.P."/>
            <person name="Ronning C.M."/>
            <person name="Nierman W.C."/>
            <person name="Greenberg D.E."/>
            <person name="Holland S.M."/>
            <person name="Goldberg J.B."/>
        </authorList>
    </citation>
    <scope>NUCLEOTIDE SEQUENCE [LARGE SCALE GENOMIC DNA]</scope>
    <source>
        <strain evidence="1 2">CGD2</strain>
    </source>
</reference>
<organism evidence="1 2">
    <name type="scientific">Burkholderia multivorans CGD2</name>
    <dbReference type="NCBI Taxonomy" id="513052"/>
    <lineage>
        <taxon>Bacteria</taxon>
        <taxon>Pseudomonadati</taxon>
        <taxon>Pseudomonadota</taxon>
        <taxon>Betaproteobacteria</taxon>
        <taxon>Burkholderiales</taxon>
        <taxon>Burkholderiaceae</taxon>
        <taxon>Burkholderia</taxon>
        <taxon>Burkholderia cepacia complex</taxon>
    </lineage>
</organism>
<dbReference type="AlphaFoldDB" id="B9BTY9"/>
<sequence length="670" mass="74506">MIAKVLHFTPGIDLGPEANLDSFIQLCRNSNVLDAHKQFEQNVWVAGRQKGHNTLDRIIFSTLEAARIGERQPAMPQPFLDFAKAALVYLQDQRPVVSFGQRLATLRCLEAALRAWGRGSQPTAVNADVLNAAVELARKQLTPTVAYRVAGQLKILSELMRSKGFIVLRQPWEHGLKKPCETNTRISREALAARQRKLPSAAVLRALAGIYHTATETGDVVLSSYCALLLCAPERINEVLRLRRNCLVKGEGEYRGKLGLRWRGSKGFEDTTKWLPTGMATLAQEALAKLLQVSSPAREIAAWYTANPNRLFVHSGAEYLKGKALLTTREIALLLWGNEDMLQQASAWAKTTKKLESVPIDGQRIGYRFSDVEKAVVNMLPATFPYVPGDRSLLCEDSIAITRLNDMSRIKTAYVCMFNCVSYASLDGRFCTSRDSPSVFERFKFAEDDGSRIEFRSHSLRHYLNMLAQTGGLSSAEIAIFSGRKDIGQNRAYDHMTSDEVQAPIKEALRRGFTSELEPMAVSGRKLVNRAEFAGLGLAVAHTTEYGWCAHDFASAPCQMHRDCVNCEEQVCIKGEAHKEANLRQLQLETTHLLEQAREALADAEYGADAWVQHQTKTLERVTALLAILGDSTVIVGSQIRLDLTNAPLVTANDAHAVRFERIGQQRDLK</sequence>
<evidence type="ECO:0000313" key="2">
    <source>
        <dbReference type="Proteomes" id="UP000004535"/>
    </source>
</evidence>
<dbReference type="EMBL" id="ACFC01000008">
    <property type="protein sequence ID" value="EEE05907.1"/>
    <property type="molecule type" value="Genomic_DNA"/>
</dbReference>
<dbReference type="RefSeq" id="WP_006406600.1">
    <property type="nucleotide sequence ID" value="NZ_ACFC01000008.1"/>
</dbReference>
<accession>B9BTY9</accession>
<proteinExistence type="predicted"/>
<protein>
    <recommendedName>
        <fullName evidence="3">Integrase</fullName>
    </recommendedName>
</protein>
<comment type="caution">
    <text evidence="1">The sequence shown here is derived from an EMBL/GenBank/DDBJ whole genome shotgun (WGS) entry which is preliminary data.</text>
</comment>